<dbReference type="GO" id="GO:0043709">
    <property type="term" value="P:cell adhesion involved in single-species biofilm formation"/>
    <property type="evidence" value="ECO:0007669"/>
    <property type="project" value="TreeGrafter"/>
</dbReference>
<dbReference type="SMART" id="SM00267">
    <property type="entry name" value="GGDEF"/>
    <property type="match status" value="1"/>
</dbReference>
<dbReference type="GO" id="GO:0052621">
    <property type="term" value="F:diguanylate cyclase activity"/>
    <property type="evidence" value="ECO:0007669"/>
    <property type="project" value="UniProtKB-EC"/>
</dbReference>
<dbReference type="PANTHER" id="PTHR45138">
    <property type="entry name" value="REGULATORY COMPONENTS OF SENSORY TRANSDUCTION SYSTEM"/>
    <property type="match status" value="1"/>
</dbReference>
<feature type="domain" description="GGDEF" evidence="6">
    <location>
        <begin position="436"/>
        <end position="570"/>
    </location>
</feature>
<keyword evidence="8" id="KW-1185">Reference proteome</keyword>
<dbReference type="AlphaFoldDB" id="A0A842HVJ9"/>
<evidence type="ECO:0000256" key="5">
    <source>
        <dbReference type="SAM" id="SignalP"/>
    </source>
</evidence>
<comment type="caution">
    <text evidence="7">The sequence shown here is derived from an EMBL/GenBank/DDBJ whole genome shotgun (WGS) entry which is preliminary data.</text>
</comment>
<dbReference type="PANTHER" id="PTHR45138:SF9">
    <property type="entry name" value="DIGUANYLATE CYCLASE DGCM-RELATED"/>
    <property type="match status" value="1"/>
</dbReference>
<feature type="transmembrane region" description="Helical" evidence="4">
    <location>
        <begin position="338"/>
        <end position="354"/>
    </location>
</feature>
<dbReference type="Proteomes" id="UP000564378">
    <property type="component" value="Unassembled WGS sequence"/>
</dbReference>
<dbReference type="GO" id="GO:1902201">
    <property type="term" value="P:negative regulation of bacterial-type flagellum-dependent cell motility"/>
    <property type="evidence" value="ECO:0007669"/>
    <property type="project" value="TreeGrafter"/>
</dbReference>
<dbReference type="RefSeq" id="WP_185801348.1">
    <property type="nucleotide sequence ID" value="NZ_JACJVJ010000002.1"/>
</dbReference>
<feature type="transmembrane region" description="Helical" evidence="4">
    <location>
        <begin position="217"/>
        <end position="240"/>
    </location>
</feature>
<protein>
    <recommendedName>
        <fullName evidence="1">diguanylate cyclase</fullName>
        <ecNumber evidence="1">2.7.7.65</ecNumber>
    </recommendedName>
</protein>
<dbReference type="InterPro" id="IPR043128">
    <property type="entry name" value="Rev_trsase/Diguanyl_cyclase"/>
</dbReference>
<accession>A0A842HVJ9</accession>
<feature type="transmembrane region" description="Helical" evidence="4">
    <location>
        <begin position="187"/>
        <end position="210"/>
    </location>
</feature>
<feature type="transmembrane region" description="Helical" evidence="4">
    <location>
        <begin position="246"/>
        <end position="271"/>
    </location>
</feature>
<evidence type="ECO:0000256" key="1">
    <source>
        <dbReference type="ARBA" id="ARBA00012528"/>
    </source>
</evidence>
<sequence length="589" mass="64432">MALFLTALRWSAGNARAIFALAAALLVLLGPVQASAEPGVQPFEDGCLLQTDTPLSFAEAEARSADFDCSAGSAEVFGLYAWVRLTTADAGLPDGPLYLESDIAPVDELTVALRGSDGQWSVRRYDSEDIARRWTAGARYSIRIDGGERAVEEILIGVDGLWSRASITTVEIVSASTAAHQRYGRSVVFAIFCGLVLLPILYSGAFYFFLRYRFMLLHALMATSIVVYTLCSSNLVMFFFPETGLWLRIILAYSALSMAVAFAGFFSLAFIEEGIFSERQKRFVVGTSILLAVNAACMMTIYPMMPFIGRNLYHLAYLPQLAAFVVLIPYALRKGSKAAWFILGGWSLSALLASERIMRGLDLYILPTEIDYTLYLGLSLEAIVTAMGVAYRVMVLRRERDQAVAREQELQKLADTDGLTGLGNRRSFDLALTRNPTGALAILDLDHFKQINDRYGHQVGDDVLRESGKLMRNVRAKGYCRKAYRLGGEEFALMLDARNAEEARILADAIRMTFIVTIEQAVRSLNEPITVSIGVAMIDGRPADEIFSAADTALYAAKLEGRDRVVLEGGSGNGPEAAQGGAVLNPRTA</sequence>
<dbReference type="PROSITE" id="PS50887">
    <property type="entry name" value="GGDEF"/>
    <property type="match status" value="1"/>
</dbReference>
<gene>
    <name evidence="7" type="ORF">H6P80_10565</name>
</gene>
<dbReference type="InterPro" id="IPR000160">
    <property type="entry name" value="GGDEF_dom"/>
</dbReference>
<feature type="signal peptide" evidence="5">
    <location>
        <begin position="1"/>
        <end position="36"/>
    </location>
</feature>
<dbReference type="Pfam" id="PF07695">
    <property type="entry name" value="7TMR-DISM_7TM"/>
    <property type="match status" value="1"/>
</dbReference>
<feature type="transmembrane region" description="Helical" evidence="4">
    <location>
        <begin position="311"/>
        <end position="331"/>
    </location>
</feature>
<dbReference type="CDD" id="cd01949">
    <property type="entry name" value="GGDEF"/>
    <property type="match status" value="1"/>
</dbReference>
<evidence type="ECO:0000256" key="4">
    <source>
        <dbReference type="SAM" id="Phobius"/>
    </source>
</evidence>
<dbReference type="InterPro" id="IPR011623">
    <property type="entry name" value="7TMR_DISM_rcpt_extracell_dom1"/>
</dbReference>
<keyword evidence="5" id="KW-0732">Signal</keyword>
<reference evidence="7 8" key="1">
    <citation type="submission" date="2020-08" db="EMBL/GenBank/DDBJ databases">
        <title>Draft genome sequence of Parasphingopyxis sp. GrpM-11.</title>
        <authorList>
            <person name="Oh J."/>
            <person name="Roh D.-H."/>
        </authorList>
    </citation>
    <scope>NUCLEOTIDE SEQUENCE [LARGE SCALE GENOMIC DNA]</scope>
    <source>
        <strain evidence="7 8">GrpM-11</strain>
    </source>
</reference>
<feature type="transmembrane region" description="Helical" evidence="4">
    <location>
        <begin position="283"/>
        <end position="305"/>
    </location>
</feature>
<evidence type="ECO:0000313" key="8">
    <source>
        <dbReference type="Proteomes" id="UP000564378"/>
    </source>
</evidence>
<dbReference type="SUPFAM" id="SSF55073">
    <property type="entry name" value="Nucleotide cyclase"/>
    <property type="match status" value="1"/>
</dbReference>
<feature type="region of interest" description="Disordered" evidence="3">
    <location>
        <begin position="568"/>
        <end position="589"/>
    </location>
</feature>
<dbReference type="Pfam" id="PF00990">
    <property type="entry name" value="GGDEF"/>
    <property type="match status" value="1"/>
</dbReference>
<feature type="transmembrane region" description="Helical" evidence="4">
    <location>
        <begin position="374"/>
        <end position="393"/>
    </location>
</feature>
<evidence type="ECO:0000313" key="7">
    <source>
        <dbReference type="EMBL" id="MBC2778058.1"/>
    </source>
</evidence>
<dbReference type="GO" id="GO:0005886">
    <property type="term" value="C:plasma membrane"/>
    <property type="evidence" value="ECO:0007669"/>
    <property type="project" value="TreeGrafter"/>
</dbReference>
<name>A0A842HVJ9_9SPHN</name>
<proteinExistence type="predicted"/>
<keyword evidence="4" id="KW-0812">Transmembrane</keyword>
<evidence type="ECO:0000256" key="3">
    <source>
        <dbReference type="SAM" id="MobiDB-lite"/>
    </source>
</evidence>
<feature type="chain" id="PRO_5032728667" description="diguanylate cyclase" evidence="5">
    <location>
        <begin position="37"/>
        <end position="589"/>
    </location>
</feature>
<dbReference type="EMBL" id="JACJVJ010000002">
    <property type="protein sequence ID" value="MBC2778058.1"/>
    <property type="molecule type" value="Genomic_DNA"/>
</dbReference>
<evidence type="ECO:0000259" key="6">
    <source>
        <dbReference type="PROSITE" id="PS50887"/>
    </source>
</evidence>
<dbReference type="InterPro" id="IPR029787">
    <property type="entry name" value="Nucleotide_cyclase"/>
</dbReference>
<keyword evidence="4" id="KW-1133">Transmembrane helix</keyword>
<dbReference type="EC" id="2.7.7.65" evidence="1"/>
<comment type="catalytic activity">
    <reaction evidence="2">
        <text>2 GTP = 3',3'-c-di-GMP + 2 diphosphate</text>
        <dbReference type="Rhea" id="RHEA:24898"/>
        <dbReference type="ChEBI" id="CHEBI:33019"/>
        <dbReference type="ChEBI" id="CHEBI:37565"/>
        <dbReference type="ChEBI" id="CHEBI:58805"/>
        <dbReference type="EC" id="2.7.7.65"/>
    </reaction>
</comment>
<dbReference type="Gene3D" id="3.30.70.270">
    <property type="match status" value="1"/>
</dbReference>
<dbReference type="InterPro" id="IPR050469">
    <property type="entry name" value="Diguanylate_Cyclase"/>
</dbReference>
<evidence type="ECO:0000256" key="2">
    <source>
        <dbReference type="ARBA" id="ARBA00034247"/>
    </source>
</evidence>
<organism evidence="7 8">
    <name type="scientific">Parasphingopyxis marina</name>
    <dbReference type="NCBI Taxonomy" id="2761622"/>
    <lineage>
        <taxon>Bacteria</taxon>
        <taxon>Pseudomonadati</taxon>
        <taxon>Pseudomonadota</taxon>
        <taxon>Alphaproteobacteria</taxon>
        <taxon>Sphingomonadales</taxon>
        <taxon>Sphingomonadaceae</taxon>
        <taxon>Parasphingopyxis</taxon>
    </lineage>
</organism>
<keyword evidence="4" id="KW-0472">Membrane</keyword>
<dbReference type="NCBIfam" id="TIGR00254">
    <property type="entry name" value="GGDEF"/>
    <property type="match status" value="1"/>
</dbReference>